<evidence type="ECO:0000256" key="5">
    <source>
        <dbReference type="SAM" id="SignalP"/>
    </source>
</evidence>
<dbReference type="RefSeq" id="WP_183344218.1">
    <property type="nucleotide sequence ID" value="NZ_JACHNU010000006.1"/>
</dbReference>
<dbReference type="PRINTS" id="PR00909">
    <property type="entry name" value="SPERMDNBNDNG"/>
</dbReference>
<keyword evidence="2" id="KW-0813">Transport</keyword>
<dbReference type="InterPro" id="IPR001188">
    <property type="entry name" value="Sperm_putr-bd"/>
</dbReference>
<dbReference type="GO" id="GO:0019808">
    <property type="term" value="F:polyamine binding"/>
    <property type="evidence" value="ECO:0007669"/>
    <property type="project" value="InterPro"/>
</dbReference>
<evidence type="ECO:0000313" key="6">
    <source>
        <dbReference type="EMBL" id="MBB4664313.1"/>
    </source>
</evidence>
<dbReference type="PROSITE" id="PS51257">
    <property type="entry name" value="PROKAR_LIPOPROTEIN"/>
    <property type="match status" value="1"/>
</dbReference>
<dbReference type="AlphaFoldDB" id="A0A840IJG6"/>
<dbReference type="PANTHER" id="PTHR30222">
    <property type="entry name" value="SPERMIDINE/PUTRESCINE-BINDING PERIPLASMIC PROTEIN"/>
    <property type="match status" value="1"/>
</dbReference>
<evidence type="ECO:0000256" key="3">
    <source>
        <dbReference type="ARBA" id="ARBA00022729"/>
    </source>
</evidence>
<evidence type="ECO:0000256" key="1">
    <source>
        <dbReference type="ARBA" id="ARBA00004418"/>
    </source>
</evidence>
<dbReference type="EMBL" id="JACHNU010000006">
    <property type="protein sequence ID" value="MBB4664313.1"/>
    <property type="molecule type" value="Genomic_DNA"/>
</dbReference>
<dbReference type="InterPro" id="IPR006059">
    <property type="entry name" value="SBP"/>
</dbReference>
<keyword evidence="7" id="KW-1185">Reference proteome</keyword>
<dbReference type="GO" id="GO:0015846">
    <property type="term" value="P:polyamine transport"/>
    <property type="evidence" value="ECO:0007669"/>
    <property type="project" value="InterPro"/>
</dbReference>
<reference evidence="6 7" key="1">
    <citation type="submission" date="2020-08" db="EMBL/GenBank/DDBJ databases">
        <title>Genomic Encyclopedia of Archaeal and Bacterial Type Strains, Phase II (KMG-II): from individual species to whole genera.</title>
        <authorList>
            <person name="Goeker M."/>
        </authorList>
    </citation>
    <scope>NUCLEOTIDE SEQUENCE [LARGE SCALE GENOMIC DNA]</scope>
    <source>
        <strain evidence="6 7">DSM 23288</strain>
    </source>
</reference>
<feature type="chain" id="PRO_5039161610" evidence="5">
    <location>
        <begin position="25"/>
        <end position="388"/>
    </location>
</feature>
<organism evidence="6 7">
    <name type="scientific">Conexibacter arvalis</name>
    <dbReference type="NCBI Taxonomy" id="912552"/>
    <lineage>
        <taxon>Bacteria</taxon>
        <taxon>Bacillati</taxon>
        <taxon>Actinomycetota</taxon>
        <taxon>Thermoleophilia</taxon>
        <taxon>Solirubrobacterales</taxon>
        <taxon>Conexibacteraceae</taxon>
        <taxon>Conexibacter</taxon>
    </lineage>
</organism>
<protein>
    <submittedName>
        <fullName evidence="6">Putative spermidine/putrescine transport system substrate-binding protein/spermidine/putrescine transport system substrate-binding protein</fullName>
    </submittedName>
</protein>
<sequence length="388" mass="41683">MKVPSKLRAASTLAALSLTALTLAACGGSDDDGAATSAAADGGTTTGASANASMETIRQCPVLNIITWEGYANDAYVRPFEERYGIEVKPTYASSDTELVAKAATQRGAFPVVSVNGAVRGRQAAAGAIQPLDVSKLEHYDGAPQQLRDALVIDGETWGTPQNWGVNPFIYDSSVLRADEVTGYDVLWNPALRGKVSLWNEVSLLYIGATVLGFNDDVFDLSDEQLDQIKERMLTLAPQVRTTWNSGGELVQLFTNGEVAASPGWASIYTQLAREGGGRFAQAVFEDSGANAWVDGLGIGADISEPCKEAAYAWINWMTDPEMQATLVRETGYGPAQPEAARFLSRELAEESGATRAEELLRKGIVRVDPARPDVYQRYTDEIVAGFR</sequence>
<dbReference type="Pfam" id="PF13416">
    <property type="entry name" value="SBP_bac_8"/>
    <property type="match status" value="1"/>
</dbReference>
<evidence type="ECO:0000313" key="7">
    <source>
        <dbReference type="Proteomes" id="UP000585272"/>
    </source>
</evidence>
<dbReference type="Proteomes" id="UP000585272">
    <property type="component" value="Unassembled WGS sequence"/>
</dbReference>
<dbReference type="Gene3D" id="3.40.190.10">
    <property type="entry name" value="Periplasmic binding protein-like II"/>
    <property type="match status" value="2"/>
</dbReference>
<gene>
    <name evidence="6" type="ORF">BDZ31_003916</name>
</gene>
<proteinExistence type="predicted"/>
<dbReference type="PANTHER" id="PTHR30222:SF17">
    <property type="entry name" value="SPERMIDINE_PUTRESCINE-BINDING PERIPLASMIC PROTEIN"/>
    <property type="match status" value="1"/>
</dbReference>
<dbReference type="SUPFAM" id="SSF53850">
    <property type="entry name" value="Periplasmic binding protein-like II"/>
    <property type="match status" value="1"/>
</dbReference>
<evidence type="ECO:0000256" key="4">
    <source>
        <dbReference type="ARBA" id="ARBA00022764"/>
    </source>
</evidence>
<comment type="caution">
    <text evidence="6">The sequence shown here is derived from an EMBL/GenBank/DDBJ whole genome shotgun (WGS) entry which is preliminary data.</text>
</comment>
<keyword evidence="4" id="KW-0574">Periplasm</keyword>
<dbReference type="GO" id="GO:0042597">
    <property type="term" value="C:periplasmic space"/>
    <property type="evidence" value="ECO:0007669"/>
    <property type="project" value="UniProtKB-SubCell"/>
</dbReference>
<keyword evidence="3 5" id="KW-0732">Signal</keyword>
<evidence type="ECO:0000256" key="2">
    <source>
        <dbReference type="ARBA" id="ARBA00022448"/>
    </source>
</evidence>
<accession>A0A840IJG6</accession>
<name>A0A840IJG6_9ACTN</name>
<feature type="signal peptide" evidence="5">
    <location>
        <begin position="1"/>
        <end position="24"/>
    </location>
</feature>
<comment type="subcellular location">
    <subcellularLocation>
        <location evidence="1">Periplasm</location>
    </subcellularLocation>
</comment>